<dbReference type="SMART" id="SM00054">
    <property type="entry name" value="EFh"/>
    <property type="match status" value="2"/>
</dbReference>
<dbReference type="EMBL" id="JAVRJZ010000109">
    <property type="protein sequence ID" value="KAK2703252.1"/>
    <property type="molecule type" value="Genomic_DNA"/>
</dbReference>
<organism evidence="8 9">
    <name type="scientific">Artemia franciscana</name>
    <name type="common">Brine shrimp</name>
    <name type="synonym">Artemia sanfranciscana</name>
    <dbReference type="NCBI Taxonomy" id="6661"/>
    <lineage>
        <taxon>Eukaryota</taxon>
        <taxon>Metazoa</taxon>
        <taxon>Ecdysozoa</taxon>
        <taxon>Arthropoda</taxon>
        <taxon>Crustacea</taxon>
        <taxon>Branchiopoda</taxon>
        <taxon>Anostraca</taxon>
        <taxon>Artemiidae</taxon>
        <taxon>Artemia</taxon>
    </lineage>
</organism>
<dbReference type="InterPro" id="IPR050230">
    <property type="entry name" value="CALM/Myosin/TropC-like"/>
</dbReference>
<dbReference type="PROSITE" id="PS50222">
    <property type="entry name" value="EF_HAND_2"/>
    <property type="match status" value="2"/>
</dbReference>
<dbReference type="InterPro" id="IPR011992">
    <property type="entry name" value="EF-hand-dom_pair"/>
</dbReference>
<dbReference type="SUPFAM" id="SSF47473">
    <property type="entry name" value="EF-hand"/>
    <property type="match status" value="1"/>
</dbReference>
<dbReference type="PANTHER" id="PTHR23048">
    <property type="entry name" value="MYOSIN LIGHT CHAIN 1, 3"/>
    <property type="match status" value="1"/>
</dbReference>
<evidence type="ECO:0000259" key="7">
    <source>
        <dbReference type="PROSITE" id="PS50222"/>
    </source>
</evidence>
<evidence type="ECO:0000256" key="2">
    <source>
        <dbReference type="ARBA" id="ARBA00019148"/>
    </source>
</evidence>
<name>A0AA88HDE7_ARTSF</name>
<dbReference type="FunFam" id="1.10.238.10:FF:000267">
    <property type="entry name" value="Myosin light chain alkali"/>
    <property type="match status" value="1"/>
</dbReference>
<comment type="subunit">
    <text evidence="1">Myosin is a hexamer of 2 heavy chains and 4 light chains.</text>
</comment>
<feature type="domain" description="EF-hand" evidence="7">
    <location>
        <begin position="7"/>
        <end position="42"/>
    </location>
</feature>
<evidence type="ECO:0000256" key="4">
    <source>
        <dbReference type="ARBA" id="ARBA00023123"/>
    </source>
</evidence>
<dbReference type="Gene3D" id="1.10.238.10">
    <property type="entry name" value="EF-hand"/>
    <property type="match status" value="2"/>
</dbReference>
<keyword evidence="9" id="KW-1185">Reference proteome</keyword>
<dbReference type="Proteomes" id="UP001187531">
    <property type="component" value="Unassembled WGS sequence"/>
</dbReference>
<dbReference type="AlphaFoldDB" id="A0AA88HDE7"/>
<feature type="domain" description="EF-hand" evidence="7">
    <location>
        <begin position="81"/>
        <end position="116"/>
    </location>
</feature>
<comment type="caution">
    <text evidence="8">The sequence shown here is derived from an EMBL/GenBank/DDBJ whole genome shotgun (WGS) entry which is preliminary data.</text>
</comment>
<gene>
    <name evidence="8" type="ORF">QYM36_018239</name>
</gene>
<evidence type="ECO:0000256" key="1">
    <source>
        <dbReference type="ARBA" id="ARBA00011445"/>
    </source>
</evidence>
<keyword evidence="5" id="KW-0505">Motor protein</keyword>
<sequence length="157" mass="17819">MADLSARDVERAKFAFSIYDFDGNETVDAFYLGDCLRALNLNPTLAQIEKLGGTKKKNEKKLKVEEFLPIFSQVKKEKDHGTLEDFIECMKLYDKSENGTMMLAELNHILLALGEKLEDSQVDSIFKECMDPEDDEGNIPYTPFLQKLIAGPYPEEA</sequence>
<dbReference type="GO" id="GO:0005859">
    <property type="term" value="C:muscle myosin complex"/>
    <property type="evidence" value="ECO:0007669"/>
    <property type="project" value="TreeGrafter"/>
</dbReference>
<dbReference type="InterPro" id="IPR002048">
    <property type="entry name" value="EF_hand_dom"/>
</dbReference>
<evidence type="ECO:0000256" key="5">
    <source>
        <dbReference type="ARBA" id="ARBA00023175"/>
    </source>
</evidence>
<protein>
    <recommendedName>
        <fullName evidence="2">Myosin light chain alkali</fullName>
    </recommendedName>
</protein>
<reference evidence="8" key="1">
    <citation type="submission" date="2023-07" db="EMBL/GenBank/DDBJ databases">
        <title>Chromosome-level genome assembly of Artemia franciscana.</title>
        <authorList>
            <person name="Jo E."/>
        </authorList>
    </citation>
    <scope>NUCLEOTIDE SEQUENCE</scope>
    <source>
        <tissue evidence="8">Whole body</tissue>
    </source>
</reference>
<evidence type="ECO:0000256" key="6">
    <source>
        <dbReference type="ARBA" id="ARBA00023179"/>
    </source>
</evidence>
<keyword evidence="4" id="KW-0518">Myosin</keyword>
<proteinExistence type="predicted"/>
<keyword evidence="6" id="KW-0514">Muscle protein</keyword>
<accession>A0AA88HDE7</accession>
<dbReference type="PANTHER" id="PTHR23048:SF33">
    <property type="entry name" value="MYOSIN LIGHT CHAIN ALKALI"/>
    <property type="match status" value="1"/>
</dbReference>
<evidence type="ECO:0000256" key="3">
    <source>
        <dbReference type="ARBA" id="ARBA00022737"/>
    </source>
</evidence>
<keyword evidence="3" id="KW-0677">Repeat</keyword>
<evidence type="ECO:0000313" key="8">
    <source>
        <dbReference type="EMBL" id="KAK2703252.1"/>
    </source>
</evidence>
<dbReference type="GO" id="GO:0005509">
    <property type="term" value="F:calcium ion binding"/>
    <property type="evidence" value="ECO:0007669"/>
    <property type="project" value="InterPro"/>
</dbReference>
<evidence type="ECO:0000313" key="9">
    <source>
        <dbReference type="Proteomes" id="UP001187531"/>
    </source>
</evidence>